<dbReference type="Gene3D" id="3.40.50.150">
    <property type="entry name" value="Vaccinia Virus protein VP39"/>
    <property type="match status" value="1"/>
</dbReference>
<dbReference type="Proteomes" id="UP000680866">
    <property type="component" value="Chromosome"/>
</dbReference>
<evidence type="ECO:0000313" key="3">
    <source>
        <dbReference type="Proteomes" id="UP000680866"/>
    </source>
</evidence>
<feature type="domain" description="Methyltransferase" evidence="1">
    <location>
        <begin position="57"/>
        <end position="144"/>
    </location>
</feature>
<evidence type="ECO:0000259" key="1">
    <source>
        <dbReference type="Pfam" id="PF13649"/>
    </source>
</evidence>
<name>A0A810MYI2_9ACTN</name>
<gene>
    <name evidence="2" type="ORF">Prubr_14660</name>
</gene>
<protein>
    <recommendedName>
        <fullName evidence="1">Methyltransferase domain-containing protein</fullName>
    </recommendedName>
</protein>
<keyword evidence="3" id="KW-1185">Reference proteome</keyword>
<dbReference type="InterPro" id="IPR041698">
    <property type="entry name" value="Methyltransf_25"/>
</dbReference>
<dbReference type="RefSeq" id="WP_212822766.1">
    <property type="nucleotide sequence ID" value="NZ_AP023359.1"/>
</dbReference>
<dbReference type="AlphaFoldDB" id="A0A810MYI2"/>
<evidence type="ECO:0000313" key="2">
    <source>
        <dbReference type="EMBL" id="BCJ64445.1"/>
    </source>
</evidence>
<dbReference type="SUPFAM" id="SSF53335">
    <property type="entry name" value="S-adenosyl-L-methionine-dependent methyltransferases"/>
    <property type="match status" value="1"/>
</dbReference>
<dbReference type="KEGG" id="pry:Prubr_14660"/>
<sequence>MRNDYAEVFQDTAAVERYEAVEYAPDGYAAAINRRQRAYLRDLVGRSFVARRPVQHDFACGTGRALRALHGMVRGAHGYDSSPAMLAKADDLGALAELHRVDAAGPVPTPVATDSPAIVTVFRLLLNVGDDVRERAIAFAARVLPHQEAGLLVVENHGNRGSARHLRHRRHAGEPWFAELSHEEVTALLARYGFSVVERRGFSLLTRGWYDRRWLRPFATVVDDVATRVPALSRYCVNVLYVARRTAPHVAPPAVHPPHPDATTW</sequence>
<reference evidence="2" key="1">
    <citation type="submission" date="2020-08" db="EMBL/GenBank/DDBJ databases">
        <title>Whole genome shotgun sequence of Polymorphospora rubra NBRC 101157.</title>
        <authorList>
            <person name="Komaki H."/>
            <person name="Tamura T."/>
        </authorList>
    </citation>
    <scope>NUCLEOTIDE SEQUENCE</scope>
    <source>
        <strain evidence="2">NBRC 101157</strain>
    </source>
</reference>
<dbReference type="Pfam" id="PF13649">
    <property type="entry name" value="Methyltransf_25"/>
    <property type="match status" value="1"/>
</dbReference>
<dbReference type="EMBL" id="AP023359">
    <property type="protein sequence ID" value="BCJ64445.1"/>
    <property type="molecule type" value="Genomic_DNA"/>
</dbReference>
<organism evidence="2 3">
    <name type="scientific">Polymorphospora rubra</name>
    <dbReference type="NCBI Taxonomy" id="338584"/>
    <lineage>
        <taxon>Bacteria</taxon>
        <taxon>Bacillati</taxon>
        <taxon>Actinomycetota</taxon>
        <taxon>Actinomycetes</taxon>
        <taxon>Micromonosporales</taxon>
        <taxon>Micromonosporaceae</taxon>
        <taxon>Polymorphospora</taxon>
    </lineage>
</organism>
<proteinExistence type="predicted"/>
<accession>A0A810MYI2</accession>
<dbReference type="InterPro" id="IPR029063">
    <property type="entry name" value="SAM-dependent_MTases_sf"/>
</dbReference>